<dbReference type="NCBIfam" id="NF033611">
    <property type="entry name" value="SAVED"/>
    <property type="match status" value="1"/>
</dbReference>
<dbReference type="AlphaFoldDB" id="A0A5B9D890"/>
<feature type="domain" description="Calcineurin-like phosphoesterase" evidence="1">
    <location>
        <begin position="6"/>
        <end position="226"/>
    </location>
</feature>
<name>A0A5B9D890_9ARCH</name>
<evidence type="ECO:0000313" key="3">
    <source>
        <dbReference type="EMBL" id="QEE15273.1"/>
    </source>
</evidence>
<keyword evidence="4" id="KW-1185">Reference proteome</keyword>
<dbReference type="RefSeq" id="WP_147662189.1">
    <property type="nucleotide sequence ID" value="NZ_CP042905.2"/>
</dbReference>
<dbReference type="InterPro" id="IPR004843">
    <property type="entry name" value="Calcineurin-like_PHP"/>
</dbReference>
<accession>A0A5B9D890</accession>
<dbReference type="Pfam" id="PF00149">
    <property type="entry name" value="Metallophos"/>
    <property type="match status" value="1"/>
</dbReference>
<dbReference type="Pfam" id="PF18145">
    <property type="entry name" value="SAVED"/>
    <property type="match status" value="1"/>
</dbReference>
<dbReference type="InterPro" id="IPR050535">
    <property type="entry name" value="DNA_Repair-Maintenance_Comp"/>
</dbReference>
<proteinExistence type="predicted"/>
<dbReference type="EMBL" id="CP042905">
    <property type="protein sequence ID" value="QEE15273.1"/>
    <property type="molecule type" value="Genomic_DNA"/>
</dbReference>
<reference evidence="3 4" key="2">
    <citation type="journal article" date="2024" name="Int. J. Syst. Evol. Microbiol.">
        <title>Promethearchaeum syntrophicum gen. nov., sp. nov., an anaerobic, obligately syntrophic archaeon, the first isolate of the lineage 'Asgard' archaea, and proposal of the new archaeal phylum Promethearchaeota phyl. nov. and kingdom Promethearchaeati regn. nov.</title>
        <authorList>
            <person name="Imachi H."/>
            <person name="Nobu M.K."/>
            <person name="Kato S."/>
            <person name="Takaki Y."/>
            <person name="Miyazaki M."/>
            <person name="Miyata M."/>
            <person name="Ogawara M."/>
            <person name="Saito Y."/>
            <person name="Sakai S."/>
            <person name="Tahara Y.O."/>
            <person name="Takano Y."/>
            <person name="Tasumi E."/>
            <person name="Uematsu K."/>
            <person name="Yoshimura T."/>
            <person name="Itoh T."/>
            <person name="Ohkuma M."/>
            <person name="Takai K."/>
        </authorList>
    </citation>
    <scope>NUCLEOTIDE SEQUENCE [LARGE SCALE GENOMIC DNA]</scope>
    <source>
        <strain evidence="3 4">MK-D1</strain>
    </source>
</reference>
<dbReference type="GO" id="GO:0016787">
    <property type="term" value="F:hydrolase activity"/>
    <property type="evidence" value="ECO:0007669"/>
    <property type="project" value="InterPro"/>
</dbReference>
<feature type="domain" description="SMODS-associated and fused to various effectors" evidence="2">
    <location>
        <begin position="356"/>
        <end position="538"/>
    </location>
</feature>
<organism evidence="3 4">
    <name type="scientific">Promethearchaeum syntrophicum</name>
    <dbReference type="NCBI Taxonomy" id="2594042"/>
    <lineage>
        <taxon>Archaea</taxon>
        <taxon>Promethearchaeati</taxon>
        <taxon>Promethearchaeota</taxon>
        <taxon>Promethearchaeia</taxon>
        <taxon>Promethearchaeales</taxon>
        <taxon>Promethearchaeaceae</taxon>
        <taxon>Promethearchaeum</taxon>
    </lineage>
</organism>
<dbReference type="SUPFAM" id="SSF56300">
    <property type="entry name" value="Metallo-dependent phosphatases"/>
    <property type="match status" value="1"/>
</dbReference>
<dbReference type="InterPro" id="IPR029052">
    <property type="entry name" value="Metallo-depent_PP-like"/>
</dbReference>
<dbReference type="GeneID" id="41329096"/>
<evidence type="ECO:0000259" key="1">
    <source>
        <dbReference type="Pfam" id="PF00149"/>
    </source>
</evidence>
<reference evidence="3 4" key="1">
    <citation type="journal article" date="2020" name="Nature">
        <title>Isolation of an archaeon at the prokaryote-eukaryote interface.</title>
        <authorList>
            <person name="Imachi H."/>
            <person name="Nobu M.K."/>
            <person name="Nakahara N."/>
            <person name="Morono Y."/>
            <person name="Ogawara M."/>
            <person name="Takaki Y."/>
            <person name="Takano Y."/>
            <person name="Uematsu K."/>
            <person name="Ikuta T."/>
            <person name="Ito M."/>
            <person name="Matsui Y."/>
            <person name="Miyazaki M."/>
            <person name="Murata K."/>
            <person name="Saito Y."/>
            <person name="Sakai S."/>
            <person name="Song C."/>
            <person name="Tasumi E."/>
            <person name="Yamanaka Y."/>
            <person name="Yamaguchi T."/>
            <person name="Kamagata Y."/>
            <person name="Tamaki H."/>
            <person name="Takai K."/>
        </authorList>
    </citation>
    <scope>NUCLEOTIDE SEQUENCE [LARGE SCALE GENOMIC DNA]</scope>
    <source>
        <strain evidence="3 4">MK-D1</strain>
    </source>
</reference>
<sequence length="541" mass="63778">MQLNALHFSDLHFGQYNLKEEEKKRGDFDNFFSNLLLQLKKIIVSEKINLIIISGDFCSRNQFEEDILISSNKYLDEFINVFKEKDISVLICIGNHEISRSMDHSKRQKLYFELINHIKKDLNINFSKNFNRNIISYKIFKQQQKIFFSMDSTFSLTKEGEWENSSLNLKDIDEFLNEINSQINLTNYDKYIISHHGLLDMPNNQDIIEGLHARKIYYIFSGHKHDKYYIPFHIPGEKLPINNYIAGSILLSQKRRAESKSWIPADLQFNQYSFEKSYSKDIVNAWYWRYNSNARWVKEELKINREDNGTKCGIFSQMVPNYKESFDFLLDINQKFDENSQCITSWEDINKDILNFSQKIHNNNKLKKILFDGNTHLSIGFSFGYQFRQTTGYKISYKNQLTNQTWNLEELNFSEIGPDLEIDVDIGDEDNKYSVIIINIGSRDVVNPTKEYLLNKKIKFEKLLSFKYSPTLTTQIITPLINSIIDTISNEISNYKKYYLFIAGPLAFFGLLATKFNMITPLQLHEFSRTEKNYFPSMLLI</sequence>
<protein>
    <submittedName>
        <fullName evidence="3">Metallophosphoesterase</fullName>
    </submittedName>
</protein>
<dbReference type="InterPro" id="IPR040836">
    <property type="entry name" value="SAVED"/>
</dbReference>
<dbReference type="PANTHER" id="PTHR30337">
    <property type="entry name" value="COMPONENT OF ATP-DEPENDENT DSDNA EXONUCLEASE"/>
    <property type="match status" value="1"/>
</dbReference>
<evidence type="ECO:0000259" key="2">
    <source>
        <dbReference type="Pfam" id="PF18145"/>
    </source>
</evidence>
<evidence type="ECO:0000313" key="4">
    <source>
        <dbReference type="Proteomes" id="UP000321408"/>
    </source>
</evidence>
<dbReference type="Proteomes" id="UP000321408">
    <property type="component" value="Chromosome"/>
</dbReference>
<dbReference type="KEGG" id="psyt:DSAG12_01098"/>
<dbReference type="Gene3D" id="3.60.21.10">
    <property type="match status" value="1"/>
</dbReference>
<gene>
    <name evidence="3" type="ORF">DSAG12_01098</name>
</gene>